<dbReference type="PANTHER" id="PTHR30126:SF81">
    <property type="entry name" value="HTH-TYPE TRANSCRIPTIONAL REGULATOR ILVY"/>
    <property type="match status" value="1"/>
</dbReference>
<dbReference type="InterPro" id="IPR005119">
    <property type="entry name" value="LysR_subst-bd"/>
</dbReference>
<comment type="similarity">
    <text evidence="1">Belongs to the LysR transcriptional regulatory family.</text>
</comment>
<accession>A0A3B0ZVD8</accession>
<keyword evidence="2" id="KW-0805">Transcription regulation</keyword>
<dbReference type="AlphaFoldDB" id="A0A3B0ZVD8"/>
<dbReference type="InterPro" id="IPR000847">
    <property type="entry name" value="LysR_HTH_N"/>
</dbReference>
<evidence type="ECO:0000256" key="2">
    <source>
        <dbReference type="ARBA" id="ARBA00023015"/>
    </source>
</evidence>
<dbReference type="Gene3D" id="3.40.190.290">
    <property type="match status" value="1"/>
</dbReference>
<dbReference type="CDD" id="cd05466">
    <property type="entry name" value="PBP2_LTTR_substrate"/>
    <property type="match status" value="1"/>
</dbReference>
<organism evidence="6">
    <name type="scientific">hydrothermal vent metagenome</name>
    <dbReference type="NCBI Taxonomy" id="652676"/>
    <lineage>
        <taxon>unclassified sequences</taxon>
        <taxon>metagenomes</taxon>
        <taxon>ecological metagenomes</taxon>
    </lineage>
</organism>
<dbReference type="PROSITE" id="PS50931">
    <property type="entry name" value="HTH_LYSR"/>
    <property type="match status" value="1"/>
</dbReference>
<sequence>MDTSHLKTFISVAELASFSLAAERLYLTQPAVSKRISALESELGTRLFDRIGRRVSLTEAGHMLLPRARDILREIDDSLRLIANLSGEVGGQLSIGTSHHIGLHRLPPILRTYTKVWPAVELDLRFMDSEAACRAVQTGQLELGIVTLPLTPLADLDSQRIWTDPLRIVVGREHPLAAQGRIPPSQLSAHAAILPAHGTYTRELLEKAIGPGASGLHISMTTNYLETIKMLVSVGLGWSVLPQTMLNDELQALDVPGISLIRQLGVVHHRQRTLSNAARAMLQQLQANRHRDSAQA</sequence>
<dbReference type="GO" id="GO:0003700">
    <property type="term" value="F:DNA-binding transcription factor activity"/>
    <property type="evidence" value="ECO:0007669"/>
    <property type="project" value="InterPro"/>
</dbReference>
<gene>
    <name evidence="6" type="ORF">MNBD_GAMMA20-128</name>
</gene>
<dbReference type="FunFam" id="1.10.10.10:FF:000001">
    <property type="entry name" value="LysR family transcriptional regulator"/>
    <property type="match status" value="1"/>
</dbReference>
<evidence type="ECO:0000256" key="1">
    <source>
        <dbReference type="ARBA" id="ARBA00009437"/>
    </source>
</evidence>
<evidence type="ECO:0000313" key="6">
    <source>
        <dbReference type="EMBL" id="VAW97515.1"/>
    </source>
</evidence>
<dbReference type="Pfam" id="PF03466">
    <property type="entry name" value="LysR_substrate"/>
    <property type="match status" value="1"/>
</dbReference>
<evidence type="ECO:0000256" key="3">
    <source>
        <dbReference type="ARBA" id="ARBA00023125"/>
    </source>
</evidence>
<feature type="domain" description="HTH lysR-type" evidence="5">
    <location>
        <begin position="1"/>
        <end position="58"/>
    </location>
</feature>
<proteinExistence type="inferred from homology"/>
<keyword evidence="3" id="KW-0238">DNA-binding</keyword>
<dbReference type="Pfam" id="PF00126">
    <property type="entry name" value="HTH_1"/>
    <property type="match status" value="1"/>
</dbReference>
<evidence type="ECO:0000259" key="5">
    <source>
        <dbReference type="PROSITE" id="PS50931"/>
    </source>
</evidence>
<reference evidence="6" key="1">
    <citation type="submission" date="2018-06" db="EMBL/GenBank/DDBJ databases">
        <authorList>
            <person name="Zhirakovskaya E."/>
        </authorList>
    </citation>
    <scope>NUCLEOTIDE SEQUENCE</scope>
</reference>
<dbReference type="EMBL" id="UOFU01000120">
    <property type="protein sequence ID" value="VAW97515.1"/>
    <property type="molecule type" value="Genomic_DNA"/>
</dbReference>
<evidence type="ECO:0000256" key="4">
    <source>
        <dbReference type="ARBA" id="ARBA00023163"/>
    </source>
</evidence>
<dbReference type="InterPro" id="IPR036390">
    <property type="entry name" value="WH_DNA-bd_sf"/>
</dbReference>
<dbReference type="PANTHER" id="PTHR30126">
    <property type="entry name" value="HTH-TYPE TRANSCRIPTIONAL REGULATOR"/>
    <property type="match status" value="1"/>
</dbReference>
<dbReference type="GO" id="GO:0000976">
    <property type="term" value="F:transcription cis-regulatory region binding"/>
    <property type="evidence" value="ECO:0007669"/>
    <property type="project" value="TreeGrafter"/>
</dbReference>
<dbReference type="InterPro" id="IPR036388">
    <property type="entry name" value="WH-like_DNA-bd_sf"/>
</dbReference>
<protein>
    <submittedName>
        <fullName evidence="6">Transcriptional regulator, LysR family</fullName>
    </submittedName>
</protein>
<dbReference type="PRINTS" id="PR00039">
    <property type="entry name" value="HTHLYSR"/>
</dbReference>
<dbReference type="SUPFAM" id="SSF53850">
    <property type="entry name" value="Periplasmic binding protein-like II"/>
    <property type="match status" value="1"/>
</dbReference>
<dbReference type="SUPFAM" id="SSF46785">
    <property type="entry name" value="Winged helix' DNA-binding domain"/>
    <property type="match status" value="1"/>
</dbReference>
<name>A0A3B0ZVD8_9ZZZZ</name>
<keyword evidence="4" id="KW-0804">Transcription</keyword>
<dbReference type="Gene3D" id="1.10.10.10">
    <property type="entry name" value="Winged helix-like DNA-binding domain superfamily/Winged helix DNA-binding domain"/>
    <property type="match status" value="1"/>
</dbReference>